<sequence>MTCRKPDFKKVYTLANEILVSNKSIDTFPYSIKKLVKEQSDIQTCSFSKAEEKYHIPIKNFGSESAHLEQYLGASIIFYNEKEPKYRIRFDLGHEFGHFMLGHETDLAKDNPLYAIQEIEANCFAAQLLMPEQLIRECGNRGYTITPDFIRRAFEVSDAAASMRKATLAKTNYEWRDRTEKLFDDIIISRYGDFLDKVAPKRRIEIFNSFYYDEEFDKQRERDSWLDPRRR</sequence>
<dbReference type="Gene3D" id="1.10.10.2910">
    <property type="match status" value="1"/>
</dbReference>
<dbReference type="KEGG" id="bhu:bhn_I0294"/>
<dbReference type="Proteomes" id="UP000179284">
    <property type="component" value="Chromosome I"/>
</dbReference>
<dbReference type="EMBL" id="CP017831">
    <property type="protein sequence ID" value="AOZ95328.1"/>
    <property type="molecule type" value="Genomic_DNA"/>
</dbReference>
<proteinExistence type="predicted"/>
<gene>
    <name evidence="2" type="ORF">bhn_I0294</name>
</gene>
<dbReference type="InterPro" id="IPR010359">
    <property type="entry name" value="IrrE_HExxH"/>
</dbReference>
<keyword evidence="3" id="KW-1185">Reference proteome</keyword>
<dbReference type="AlphaFoldDB" id="A0A1D9NY61"/>
<dbReference type="InterPro" id="IPR052345">
    <property type="entry name" value="Rad_response_metalloprotease"/>
</dbReference>
<reference evidence="3" key="1">
    <citation type="submission" date="2016-10" db="EMBL/GenBank/DDBJ databases">
        <title>The complete genome sequence of the rumen bacterium Butyrivibrio hungatei MB2003.</title>
        <authorList>
            <person name="Palevich N."/>
            <person name="Kelly W.J."/>
            <person name="Leahy S.C."/>
            <person name="Altermann E."/>
            <person name="Rakonjac J."/>
            <person name="Attwood G.T."/>
        </authorList>
    </citation>
    <scope>NUCLEOTIDE SEQUENCE [LARGE SCALE GENOMIC DNA]</scope>
    <source>
        <strain evidence="3">MB2003</strain>
    </source>
</reference>
<dbReference type="RefSeq" id="WP_071175115.1">
    <property type="nucleotide sequence ID" value="NZ_CP017831.1"/>
</dbReference>
<dbReference type="PANTHER" id="PTHR43236:SF1">
    <property type="entry name" value="BLL7220 PROTEIN"/>
    <property type="match status" value="1"/>
</dbReference>
<feature type="domain" description="IrrE N-terminal-like" evidence="1">
    <location>
        <begin position="60"/>
        <end position="164"/>
    </location>
</feature>
<protein>
    <recommendedName>
        <fullName evidence="1">IrrE N-terminal-like domain-containing protein</fullName>
    </recommendedName>
</protein>
<dbReference type="Pfam" id="PF06114">
    <property type="entry name" value="Peptidase_M78"/>
    <property type="match status" value="1"/>
</dbReference>
<evidence type="ECO:0000313" key="2">
    <source>
        <dbReference type="EMBL" id="AOZ95328.1"/>
    </source>
</evidence>
<accession>A0A1D9NY61</accession>
<evidence type="ECO:0000259" key="1">
    <source>
        <dbReference type="Pfam" id="PF06114"/>
    </source>
</evidence>
<organism evidence="2 3">
    <name type="scientific">Butyrivibrio hungatei</name>
    <dbReference type="NCBI Taxonomy" id="185008"/>
    <lineage>
        <taxon>Bacteria</taxon>
        <taxon>Bacillati</taxon>
        <taxon>Bacillota</taxon>
        <taxon>Clostridia</taxon>
        <taxon>Lachnospirales</taxon>
        <taxon>Lachnospiraceae</taxon>
        <taxon>Butyrivibrio</taxon>
    </lineage>
</organism>
<evidence type="ECO:0000313" key="3">
    <source>
        <dbReference type="Proteomes" id="UP000179284"/>
    </source>
</evidence>
<dbReference type="PANTHER" id="PTHR43236">
    <property type="entry name" value="ANTITOXIN HIGA1"/>
    <property type="match status" value="1"/>
</dbReference>
<name>A0A1D9NY61_9FIRM</name>